<evidence type="ECO:0000313" key="2">
    <source>
        <dbReference type="Proteomes" id="UP000887013"/>
    </source>
</evidence>
<dbReference type="InterPro" id="IPR036397">
    <property type="entry name" value="RNaseH_sf"/>
</dbReference>
<accession>A0A8X6PZ98</accession>
<dbReference type="OrthoDB" id="10017160at2759"/>
<keyword evidence="2" id="KW-1185">Reference proteome</keyword>
<dbReference type="PANTHER" id="PTHR46060">
    <property type="entry name" value="MARINER MOS1 TRANSPOSASE-LIKE PROTEIN"/>
    <property type="match status" value="1"/>
</dbReference>
<organism evidence="1 2">
    <name type="scientific">Nephila pilipes</name>
    <name type="common">Giant wood spider</name>
    <name type="synonym">Nephila maculata</name>
    <dbReference type="NCBI Taxonomy" id="299642"/>
    <lineage>
        <taxon>Eukaryota</taxon>
        <taxon>Metazoa</taxon>
        <taxon>Ecdysozoa</taxon>
        <taxon>Arthropoda</taxon>
        <taxon>Chelicerata</taxon>
        <taxon>Arachnida</taxon>
        <taxon>Araneae</taxon>
        <taxon>Araneomorphae</taxon>
        <taxon>Entelegynae</taxon>
        <taxon>Araneoidea</taxon>
        <taxon>Nephilidae</taxon>
        <taxon>Nephila</taxon>
    </lineage>
</organism>
<evidence type="ECO:0000313" key="1">
    <source>
        <dbReference type="EMBL" id="GFT94041.1"/>
    </source>
</evidence>
<dbReference type="PANTHER" id="PTHR46060:SF3">
    <property type="entry name" value="PROTEIN GVQW3"/>
    <property type="match status" value="1"/>
</dbReference>
<comment type="caution">
    <text evidence="1">The sequence shown here is derived from an EMBL/GenBank/DDBJ whole genome shotgun (WGS) entry which is preliminary data.</text>
</comment>
<proteinExistence type="predicted"/>
<evidence type="ECO:0008006" key="3">
    <source>
        <dbReference type="Google" id="ProtNLM"/>
    </source>
</evidence>
<protein>
    <recommendedName>
        <fullName evidence="3">Mariner Mos1 transposase</fullName>
    </recommendedName>
</protein>
<name>A0A8X6PZ98_NEPPI</name>
<dbReference type="GO" id="GO:0003676">
    <property type="term" value="F:nucleic acid binding"/>
    <property type="evidence" value="ECO:0007669"/>
    <property type="project" value="InterPro"/>
</dbReference>
<dbReference type="Proteomes" id="UP000887013">
    <property type="component" value="Unassembled WGS sequence"/>
</dbReference>
<dbReference type="EMBL" id="BMAW01074885">
    <property type="protein sequence ID" value="GFT94041.1"/>
    <property type="molecule type" value="Genomic_DNA"/>
</dbReference>
<dbReference type="InterPro" id="IPR052709">
    <property type="entry name" value="Transposase-MT_Hybrid"/>
</dbReference>
<gene>
    <name evidence="1" type="ORF">NPIL_496701</name>
</gene>
<sequence length="114" mass="13436">MTIAEFVVKFKNVHHDNAPTHHAKACNEYKTTTGLKPLKHPPYNPDPALCHVALFPHVKVKLKEMLFSNNEDLLRAWDNVSALLPSENCQSWLKVWFQRMEKWIEYRGNYFEKI</sequence>
<dbReference type="AlphaFoldDB" id="A0A8X6PZ98"/>
<reference evidence="1" key="1">
    <citation type="submission" date="2020-08" db="EMBL/GenBank/DDBJ databases">
        <title>Multicomponent nature underlies the extraordinary mechanical properties of spider dragline silk.</title>
        <authorList>
            <person name="Kono N."/>
            <person name="Nakamura H."/>
            <person name="Mori M."/>
            <person name="Yoshida Y."/>
            <person name="Ohtoshi R."/>
            <person name="Malay A.D."/>
            <person name="Moran D.A.P."/>
            <person name="Tomita M."/>
            <person name="Numata K."/>
            <person name="Arakawa K."/>
        </authorList>
    </citation>
    <scope>NUCLEOTIDE SEQUENCE</scope>
</reference>
<dbReference type="Gene3D" id="3.30.420.10">
    <property type="entry name" value="Ribonuclease H-like superfamily/Ribonuclease H"/>
    <property type="match status" value="1"/>
</dbReference>